<dbReference type="KEGG" id="vg:5470687"/>
<gene>
    <name evidence="2" type="primary">Z785L</name>
    <name evidence="2" type="ORF">ATCV1_Z785L</name>
</gene>
<keyword evidence="1" id="KW-0472">Membrane</keyword>
<keyword evidence="1" id="KW-0812">Transmembrane</keyword>
<evidence type="ECO:0000313" key="2">
    <source>
        <dbReference type="EMBL" id="ABT16919.1"/>
    </source>
</evidence>
<accession>A7KA45</accession>
<keyword evidence="1" id="KW-1133">Transmembrane helix</keyword>
<evidence type="ECO:0000313" key="3">
    <source>
        <dbReference type="Proteomes" id="UP000202420"/>
    </source>
</evidence>
<dbReference type="RefSeq" id="YP_001427266.1">
    <property type="nucleotide sequence ID" value="NC_008724.1"/>
</dbReference>
<organism evidence="2 3">
    <name type="scientific">Chlorovirus heliozoae</name>
    <dbReference type="NCBI Taxonomy" id="322019"/>
    <lineage>
        <taxon>Viruses</taxon>
        <taxon>Varidnaviria</taxon>
        <taxon>Bamfordvirae</taxon>
        <taxon>Nucleocytoviricota</taxon>
        <taxon>Megaviricetes</taxon>
        <taxon>Algavirales</taxon>
        <taxon>Phycodnaviridae</taxon>
        <taxon>Chlorovirus</taxon>
    </lineage>
</organism>
<feature type="transmembrane region" description="Helical" evidence="1">
    <location>
        <begin position="6"/>
        <end position="27"/>
    </location>
</feature>
<dbReference type="EMBL" id="EF101928">
    <property type="protein sequence ID" value="ABT16919.1"/>
    <property type="molecule type" value="Genomic_DNA"/>
</dbReference>
<keyword evidence="3" id="KW-1185">Reference proteome</keyword>
<evidence type="ECO:0000256" key="1">
    <source>
        <dbReference type="SAM" id="Phobius"/>
    </source>
</evidence>
<protein>
    <submittedName>
        <fullName evidence="2">Uncharacterized protein Z785L</fullName>
    </submittedName>
</protein>
<dbReference type="OrthoDB" id="28487at10239"/>
<proteinExistence type="predicted"/>
<sequence>MNYLTTFFWVVALVLISMSVAHFVKIMKTDSSKRSSMDIVKAIVYISGAVLIAVVLVYKPFDTSMLKIGKVAKAFRPQATSAQTVATIITTSLASPGVSV</sequence>
<dbReference type="GeneID" id="5470687"/>
<name>A7KA45_9PHYC</name>
<dbReference type="Proteomes" id="UP000202420">
    <property type="component" value="Segment"/>
</dbReference>
<feature type="transmembrane region" description="Helical" evidence="1">
    <location>
        <begin position="39"/>
        <end position="58"/>
    </location>
</feature>
<reference evidence="2 3" key="1">
    <citation type="submission" date="2006-09" db="EMBL/GenBank/DDBJ databases">
        <title>Sequence and annotation of the 288-kb ATCV-1 virus that infects an endosymbiotic Chlorella strain of the heliozoon Acanthocystis turfacea.</title>
        <authorList>
            <person name="Fitzgerald L.A."/>
            <person name="Graves M.V."/>
            <person name="Li X."/>
            <person name="Pfitzner A.J.P."/>
            <person name="Hartigan J."/>
            <person name="Van Etten J.L."/>
        </authorList>
    </citation>
    <scope>NUCLEOTIDE SEQUENCE [LARGE SCALE GENOMIC DNA]</scope>
    <source>
        <strain evidence="2 3">ATCV-1</strain>
    </source>
</reference>